<dbReference type="EMBL" id="JAGIXG020000034">
    <property type="protein sequence ID" value="KAI6780309.1"/>
    <property type="molecule type" value="Genomic_DNA"/>
</dbReference>
<organism evidence="3 4">
    <name type="scientific">Emericellopsis cladophorae</name>
    <dbReference type="NCBI Taxonomy" id="2686198"/>
    <lineage>
        <taxon>Eukaryota</taxon>
        <taxon>Fungi</taxon>
        <taxon>Dikarya</taxon>
        <taxon>Ascomycota</taxon>
        <taxon>Pezizomycotina</taxon>
        <taxon>Sordariomycetes</taxon>
        <taxon>Hypocreomycetidae</taxon>
        <taxon>Hypocreales</taxon>
        <taxon>Bionectriaceae</taxon>
        <taxon>Emericellopsis</taxon>
    </lineage>
</organism>
<dbReference type="CDD" id="cd10568">
    <property type="entry name" value="SWIB_like"/>
    <property type="match status" value="1"/>
</dbReference>
<evidence type="ECO:0000313" key="3">
    <source>
        <dbReference type="EMBL" id="KAI6780309.1"/>
    </source>
</evidence>
<dbReference type="GeneID" id="75831895"/>
<feature type="compositionally biased region" description="Low complexity" evidence="1">
    <location>
        <begin position="1"/>
        <end position="33"/>
    </location>
</feature>
<dbReference type="PANTHER" id="PTHR13844">
    <property type="entry name" value="SWI/SNF-RELATED MATRIX-ASSOCIATED ACTIN-DEPENDENT REGULATOR OF CHROMATIN SUBFAMILY D"/>
    <property type="match status" value="1"/>
</dbReference>
<dbReference type="Gene3D" id="1.10.245.10">
    <property type="entry name" value="SWIB/MDM2 domain"/>
    <property type="match status" value="1"/>
</dbReference>
<feature type="region of interest" description="Disordered" evidence="1">
    <location>
        <begin position="176"/>
        <end position="216"/>
    </location>
</feature>
<reference evidence="3" key="1">
    <citation type="journal article" date="2021" name="J Fungi (Basel)">
        <title>Genomic and Metabolomic Analyses of the Marine Fungus Emericellopsis cladophorae: Insights into Saltwater Adaptability Mechanisms and Its Biosynthetic Potential.</title>
        <authorList>
            <person name="Goncalves M.F.M."/>
            <person name="Hilario S."/>
            <person name="Van de Peer Y."/>
            <person name="Esteves A.C."/>
            <person name="Alves A."/>
        </authorList>
    </citation>
    <scope>NUCLEOTIDE SEQUENCE</scope>
    <source>
        <strain evidence="3">MUM 19.33</strain>
    </source>
</reference>
<sequence length="514" mass="58707">MQQQYRAFAQQQQLPPRQAQPQQQQQQQQQQRRGGIGPMMSAGPHPQVPLTQAQLQQQQQQASQANDMAKRRSKKPTDKTLPDGVADCIIDPEPVQRYKDLRNVERRLDATMTRKRMDVMDSVSRPTKSTKTMRIWISNTVEGQVWQGNGLNVDAFDFSPNMDATYRVKIEGRLLDDDEDAHDGETDGQGKDADGNKMDEDGPAAQKKTPTKPKPRFSHFFKAMNIEFDPSRYRNSNEQSIEWKKPDPPAPRNQHPVALPAAADFDDISFKRSGDENVNITISLQRHETPERYKLKPELAEVLDMTEATQHEAVMGLWEYIRMARLQDDDEKRNFRCDDLLRKVVGRDTGHVPLLAEYIVPHLLPLPPIQLEYTIRVDEEFHKDPKPTVYDIPITVEDPLRAVLQPFLTNPQYATMLKDVNGLDDQLARLVQAVSVSKAKHTFFTSLSEDPANFIINWMSSQKRDLDIVMGETSKGGGDRIHSDEWRRGGNNSVWTTQNARESVNVLLSKQPRV</sequence>
<keyword evidence="4" id="KW-1185">Reference proteome</keyword>
<evidence type="ECO:0000256" key="1">
    <source>
        <dbReference type="SAM" id="MobiDB-lite"/>
    </source>
</evidence>
<proteinExistence type="predicted"/>
<feature type="region of interest" description="Disordered" evidence="1">
    <location>
        <begin position="1"/>
        <end position="87"/>
    </location>
</feature>
<dbReference type="InterPro" id="IPR036885">
    <property type="entry name" value="SWIB_MDM2_dom_sf"/>
</dbReference>
<dbReference type="InterPro" id="IPR019835">
    <property type="entry name" value="SWIB_domain"/>
</dbReference>
<feature type="compositionally biased region" description="Basic and acidic residues" evidence="1">
    <location>
        <begin position="183"/>
        <end position="200"/>
    </location>
</feature>
<dbReference type="InterPro" id="IPR003121">
    <property type="entry name" value="SWIB_MDM2_domain"/>
</dbReference>
<dbReference type="SMART" id="SM00151">
    <property type="entry name" value="SWIB"/>
    <property type="match status" value="1"/>
</dbReference>
<dbReference type="Proteomes" id="UP001055219">
    <property type="component" value="Unassembled WGS sequence"/>
</dbReference>
<dbReference type="OrthoDB" id="10263741at2759"/>
<dbReference type="AlphaFoldDB" id="A0A9P9XYN2"/>
<gene>
    <name evidence="3" type="ORF">J7T54_005411</name>
</gene>
<evidence type="ECO:0000259" key="2">
    <source>
        <dbReference type="PROSITE" id="PS51925"/>
    </source>
</evidence>
<name>A0A9P9XYN2_9HYPO</name>
<feature type="compositionally biased region" description="Low complexity" evidence="1">
    <location>
        <begin position="52"/>
        <end position="65"/>
    </location>
</feature>
<protein>
    <submittedName>
        <fullName evidence="3">SWI/SNF and RSC complexes subunit-like protein</fullName>
    </submittedName>
</protein>
<accession>A0A9P9XYN2</accession>
<feature type="domain" description="DM2" evidence="2">
    <location>
        <begin position="288"/>
        <end position="365"/>
    </location>
</feature>
<evidence type="ECO:0000313" key="4">
    <source>
        <dbReference type="Proteomes" id="UP001055219"/>
    </source>
</evidence>
<reference evidence="3" key="2">
    <citation type="submission" date="2022-07" db="EMBL/GenBank/DDBJ databases">
        <authorList>
            <person name="Goncalves M.F.M."/>
            <person name="Hilario S."/>
            <person name="Van De Peer Y."/>
            <person name="Esteves A.C."/>
            <person name="Alves A."/>
        </authorList>
    </citation>
    <scope>NUCLEOTIDE SEQUENCE</scope>
    <source>
        <strain evidence="3">MUM 19.33</strain>
    </source>
</reference>
<dbReference type="PROSITE" id="PS51925">
    <property type="entry name" value="SWIB_MDM2"/>
    <property type="match status" value="1"/>
</dbReference>
<dbReference type="Pfam" id="PF02201">
    <property type="entry name" value="SWIB"/>
    <property type="match status" value="1"/>
</dbReference>
<comment type="caution">
    <text evidence="3">The sequence shown here is derived from an EMBL/GenBank/DDBJ whole genome shotgun (WGS) entry which is preliminary data.</text>
</comment>
<dbReference type="RefSeq" id="XP_051361165.1">
    <property type="nucleotide sequence ID" value="XM_051507629.1"/>
</dbReference>
<feature type="region of interest" description="Disordered" evidence="1">
    <location>
        <begin position="228"/>
        <end position="254"/>
    </location>
</feature>
<dbReference type="SUPFAM" id="SSF47592">
    <property type="entry name" value="SWIB/MDM2 domain"/>
    <property type="match status" value="1"/>
</dbReference>